<feature type="transmembrane region" description="Helical" evidence="1">
    <location>
        <begin position="12"/>
        <end position="31"/>
    </location>
</feature>
<accession>A0A1H9UDG9</accession>
<dbReference type="InterPro" id="IPR038690">
    <property type="entry name" value="NusG_2_sf"/>
</dbReference>
<organism evidence="2 3">
    <name type="scientific">Butyrivibrio fibrisolvens</name>
    <dbReference type="NCBI Taxonomy" id="831"/>
    <lineage>
        <taxon>Bacteria</taxon>
        <taxon>Bacillati</taxon>
        <taxon>Bacillota</taxon>
        <taxon>Clostridia</taxon>
        <taxon>Lachnospirales</taxon>
        <taxon>Lachnospiraceae</taxon>
        <taxon>Butyrivibrio</taxon>
    </lineage>
</organism>
<evidence type="ECO:0000313" key="2">
    <source>
        <dbReference type="EMBL" id="SES07392.1"/>
    </source>
</evidence>
<proteinExistence type="predicted"/>
<dbReference type="Pfam" id="PF07009">
    <property type="entry name" value="NusG_II"/>
    <property type="match status" value="1"/>
</dbReference>
<protein>
    <submittedName>
        <fullName evidence="2">Uncharacterized protein</fullName>
    </submittedName>
</protein>
<keyword evidence="1" id="KW-0812">Transmembrane</keyword>
<dbReference type="RefSeq" id="WP_074757013.1">
    <property type="nucleotide sequence ID" value="NZ_FOGJ01000018.1"/>
</dbReference>
<dbReference type="eggNOG" id="COG5341">
    <property type="taxonomic scope" value="Bacteria"/>
</dbReference>
<dbReference type="Gene3D" id="2.60.320.10">
    <property type="entry name" value="N-utilization substance G protein NusG, insert domain"/>
    <property type="match status" value="1"/>
</dbReference>
<dbReference type="EMBL" id="FOGJ01000018">
    <property type="protein sequence ID" value="SES07392.1"/>
    <property type="molecule type" value="Genomic_DNA"/>
</dbReference>
<dbReference type="Proteomes" id="UP000182584">
    <property type="component" value="Unassembled WGS sequence"/>
</dbReference>
<reference evidence="2 3" key="1">
    <citation type="submission" date="2016-10" db="EMBL/GenBank/DDBJ databases">
        <authorList>
            <person name="de Groot N.N."/>
        </authorList>
    </citation>
    <scope>NUCLEOTIDE SEQUENCE [LARGE SCALE GENOMIC DNA]</scope>
    <source>
        <strain evidence="2 3">AR40</strain>
    </source>
</reference>
<dbReference type="OrthoDB" id="47603at2"/>
<evidence type="ECO:0000256" key="1">
    <source>
        <dbReference type="SAM" id="Phobius"/>
    </source>
</evidence>
<keyword evidence="1" id="KW-1133">Transmembrane helix</keyword>
<sequence length="128" mass="13754">MVKDKKKTKAELILVTGLVIVAVCIYLYLHFVGAVKGAKVQILVDGVATQEYDLYSNQTVAIETENGGQNILVIDNGECYLDDANCPDKLCVSQGIISKSGQSIICLPHKVVITIEGADEAEVDTIAK</sequence>
<dbReference type="AlphaFoldDB" id="A0A1H9UDG9"/>
<name>A0A1H9UDG9_BUTFI</name>
<gene>
    <name evidence="2" type="ORF">SAMN04487884_11835</name>
</gene>
<keyword evidence="1" id="KW-0472">Membrane</keyword>
<evidence type="ECO:0000313" key="3">
    <source>
        <dbReference type="Proteomes" id="UP000182584"/>
    </source>
</evidence>